<evidence type="ECO:0000313" key="11">
    <source>
        <dbReference type="EnsemblProtists" id="Phyra73355"/>
    </source>
</evidence>
<organism evidence="11 12">
    <name type="scientific">Phytophthora ramorum</name>
    <name type="common">Sudden oak death agent</name>
    <dbReference type="NCBI Taxonomy" id="164328"/>
    <lineage>
        <taxon>Eukaryota</taxon>
        <taxon>Sar</taxon>
        <taxon>Stramenopiles</taxon>
        <taxon>Oomycota</taxon>
        <taxon>Peronosporomycetes</taxon>
        <taxon>Peronosporales</taxon>
        <taxon>Peronosporaceae</taxon>
        <taxon>Phytophthora</taxon>
    </lineage>
</organism>
<evidence type="ECO:0000313" key="12">
    <source>
        <dbReference type="Proteomes" id="UP000005238"/>
    </source>
</evidence>
<evidence type="ECO:0000256" key="10">
    <source>
        <dbReference type="SAM" id="SignalP"/>
    </source>
</evidence>
<reference evidence="11" key="2">
    <citation type="submission" date="2015-06" db="UniProtKB">
        <authorList>
            <consortium name="EnsemblProtists"/>
        </authorList>
    </citation>
    <scope>IDENTIFICATION</scope>
    <source>
        <strain evidence="11">Pr102</strain>
    </source>
</reference>
<dbReference type="ESTHER" id="phyrm-h3gcw7">
    <property type="family name" value="FaeC"/>
</dbReference>
<evidence type="ECO:0000256" key="7">
    <source>
        <dbReference type="ARBA" id="ARBA00023277"/>
    </source>
</evidence>
<dbReference type="VEuPathDB" id="FungiDB:KRP23_9869"/>
<dbReference type="eggNOG" id="ENOG502QU71">
    <property type="taxonomic scope" value="Eukaryota"/>
</dbReference>
<proteinExistence type="inferred from homology"/>
<dbReference type="SUPFAM" id="SSF53474">
    <property type="entry name" value="alpha/beta-Hydrolases"/>
    <property type="match status" value="1"/>
</dbReference>
<dbReference type="AlphaFoldDB" id="H3GCW7"/>
<dbReference type="Proteomes" id="UP000005238">
    <property type="component" value="Unassembled WGS sequence"/>
</dbReference>
<evidence type="ECO:0000256" key="9">
    <source>
        <dbReference type="ARBA" id="ARBA00025250"/>
    </source>
</evidence>
<dbReference type="GO" id="GO:0045493">
    <property type="term" value="P:xylan catabolic process"/>
    <property type="evidence" value="ECO:0007669"/>
    <property type="project" value="UniProtKB-KW"/>
</dbReference>
<sequence length="282" mass="30080">MAFKAAFLSSMLVALGAFQTTDAVTYSSGCGKTPDITSGTYTTAINGTEREYIVRVPEDYDSNVPYPFIIAYHWFGATAFNATQNSSRYGNGSYYGLLSYANESAIFVAPQGLDNGWSNVNDDDMTFTDSLVQTIDNGLCVDTEQRFVVGFSFGGSMTNAIANSGRGSTFKAAAVLSGTDYTTAVGEPVPIGFLVIHGVSDPGNLISKGRSMRDVFVKVNGCTNQTALEPAAGSKSHIKTSYANCSKPVTFIPFDGVHEYSPVDAGASSSWVPGEIWSFFFP</sequence>
<evidence type="ECO:0000256" key="3">
    <source>
        <dbReference type="ARBA" id="ARBA00022525"/>
    </source>
</evidence>
<keyword evidence="4" id="KW-0858">Xylan degradation</keyword>
<comment type="similarity">
    <text evidence="2">Belongs to the faeC family.</text>
</comment>
<dbReference type="PANTHER" id="PTHR38050">
    <property type="match status" value="1"/>
</dbReference>
<dbReference type="STRING" id="164328.H3GCW7"/>
<keyword evidence="6" id="KW-0378">Hydrolase</keyword>
<comment type="function">
    <text evidence="9">Involved in degradation of plant cell walls. Hydrolyzes the feruloyl-arabinose ester bond in arabinoxylans, and the feruloyl-galactose ester bond in pectin. Active against paranitrophenyl-acetate, methyl ferulate and wheat arabinoxylan.</text>
</comment>
<dbReference type="EnsemblProtists" id="Phyra73355">
    <property type="protein sequence ID" value="Phyra73355"/>
    <property type="gene ID" value="Phyra73355"/>
</dbReference>
<accession>H3GCW7</accession>
<keyword evidence="12" id="KW-1185">Reference proteome</keyword>
<evidence type="ECO:0000256" key="5">
    <source>
        <dbReference type="ARBA" id="ARBA00022729"/>
    </source>
</evidence>
<evidence type="ECO:0000256" key="4">
    <source>
        <dbReference type="ARBA" id="ARBA00022651"/>
    </source>
</evidence>
<dbReference type="InterPro" id="IPR043595">
    <property type="entry name" value="FaeB/C/D"/>
</dbReference>
<dbReference type="InParanoid" id="H3GCW7"/>
<evidence type="ECO:0000256" key="1">
    <source>
        <dbReference type="ARBA" id="ARBA00004613"/>
    </source>
</evidence>
<keyword evidence="7" id="KW-0119">Carbohydrate metabolism</keyword>
<reference evidence="12" key="1">
    <citation type="journal article" date="2006" name="Science">
        <title>Phytophthora genome sequences uncover evolutionary origins and mechanisms of pathogenesis.</title>
        <authorList>
            <person name="Tyler B.M."/>
            <person name="Tripathy S."/>
            <person name="Zhang X."/>
            <person name="Dehal P."/>
            <person name="Jiang R.H."/>
            <person name="Aerts A."/>
            <person name="Arredondo F.D."/>
            <person name="Baxter L."/>
            <person name="Bensasson D."/>
            <person name="Beynon J.L."/>
            <person name="Chapman J."/>
            <person name="Damasceno C.M."/>
            <person name="Dorrance A.E."/>
            <person name="Dou D."/>
            <person name="Dickerman A.W."/>
            <person name="Dubchak I.L."/>
            <person name="Garbelotto M."/>
            <person name="Gijzen M."/>
            <person name="Gordon S.G."/>
            <person name="Govers F."/>
            <person name="Grunwald N.J."/>
            <person name="Huang W."/>
            <person name="Ivors K.L."/>
            <person name="Jones R.W."/>
            <person name="Kamoun S."/>
            <person name="Krampis K."/>
            <person name="Lamour K.H."/>
            <person name="Lee M.K."/>
            <person name="McDonald W.H."/>
            <person name="Medina M."/>
            <person name="Meijer H.J."/>
            <person name="Nordberg E.K."/>
            <person name="Maclean D.J."/>
            <person name="Ospina-Giraldo M.D."/>
            <person name="Morris P.F."/>
            <person name="Phuntumart V."/>
            <person name="Putnam N.H."/>
            <person name="Rash S."/>
            <person name="Rose J.K."/>
            <person name="Sakihama Y."/>
            <person name="Salamov A.A."/>
            <person name="Savidor A."/>
            <person name="Scheuring C.F."/>
            <person name="Smith B.M."/>
            <person name="Sobral B.W."/>
            <person name="Terry A."/>
            <person name="Torto-Alalibo T.A."/>
            <person name="Win J."/>
            <person name="Xu Z."/>
            <person name="Zhang H."/>
            <person name="Grigoriev I.V."/>
            <person name="Rokhsar D.S."/>
            <person name="Boore J.L."/>
        </authorList>
    </citation>
    <scope>NUCLEOTIDE SEQUENCE [LARGE SCALE GENOMIC DNA]</scope>
    <source>
        <strain evidence="12">Pr102</strain>
    </source>
</reference>
<evidence type="ECO:0000256" key="2">
    <source>
        <dbReference type="ARBA" id="ARBA00010278"/>
    </source>
</evidence>
<name>H3GCW7_PHYRM</name>
<dbReference type="GO" id="GO:0005576">
    <property type="term" value="C:extracellular region"/>
    <property type="evidence" value="ECO:0007669"/>
    <property type="project" value="UniProtKB-SubCell"/>
</dbReference>
<feature type="signal peptide" evidence="10">
    <location>
        <begin position="1"/>
        <end position="23"/>
    </location>
</feature>
<evidence type="ECO:0000256" key="8">
    <source>
        <dbReference type="ARBA" id="ARBA00023326"/>
    </source>
</evidence>
<dbReference type="GO" id="GO:0030600">
    <property type="term" value="F:feruloyl esterase activity"/>
    <property type="evidence" value="ECO:0007669"/>
    <property type="project" value="InterPro"/>
</dbReference>
<dbReference type="HOGENOM" id="CLU_027551_2_0_1"/>
<keyword evidence="3" id="KW-0964">Secreted</keyword>
<evidence type="ECO:0000256" key="6">
    <source>
        <dbReference type="ARBA" id="ARBA00022801"/>
    </source>
</evidence>
<dbReference type="EMBL" id="DS566000">
    <property type="status" value="NOT_ANNOTATED_CDS"/>
    <property type="molecule type" value="Genomic_DNA"/>
</dbReference>
<comment type="subcellular location">
    <subcellularLocation>
        <location evidence="1">Secreted</location>
    </subcellularLocation>
</comment>
<dbReference type="OMA" id="IHGINDG"/>
<dbReference type="InterPro" id="IPR029058">
    <property type="entry name" value="AB_hydrolase_fold"/>
</dbReference>
<keyword evidence="5 10" id="KW-0732">Signal</keyword>
<feature type="chain" id="PRO_5003586949" evidence="10">
    <location>
        <begin position="24"/>
        <end position="282"/>
    </location>
</feature>
<protein>
    <submittedName>
        <fullName evidence="11">Uncharacterized protein</fullName>
    </submittedName>
</protein>
<dbReference type="PANTHER" id="PTHR38050:SF1">
    <property type="entry name" value="FERULOYL ESTERASE C"/>
    <property type="match status" value="1"/>
</dbReference>
<dbReference type="Gene3D" id="3.40.50.1820">
    <property type="entry name" value="alpha/beta hydrolase"/>
    <property type="match status" value="1"/>
</dbReference>
<dbReference type="VEuPathDB" id="FungiDB:KRP22_7156"/>
<keyword evidence="8" id="KW-0624">Polysaccharide degradation</keyword>